<keyword evidence="1" id="KW-1133">Transmembrane helix</keyword>
<feature type="transmembrane region" description="Helical" evidence="1">
    <location>
        <begin position="28"/>
        <end position="50"/>
    </location>
</feature>
<keyword evidence="1" id="KW-0472">Membrane</keyword>
<keyword evidence="3" id="KW-1185">Reference proteome</keyword>
<reference evidence="2" key="1">
    <citation type="submission" date="2021-09" db="EMBL/GenBank/DDBJ databases">
        <title>Complete genome sequence and metabolic characterization of Streptomyces tanashiensis DSM 731 the producer of antibacterial Kalafungin and diverse secondary metabolites.</title>
        <authorList>
            <person name="Abbasi M.N."/>
            <person name="Anwar M.N."/>
            <person name="Alam K."/>
            <person name="Shoaib M."/>
            <person name="Lin Z."/>
            <person name="Hayat M."/>
            <person name="Ali M.I."/>
            <person name="Malik H.M.T."/>
            <person name="Ahmed I."/>
            <person name="Li A."/>
            <person name="Hailong Wang H."/>
            <person name="Zhang Y."/>
        </authorList>
    </citation>
    <scope>NUCLEOTIDE SEQUENCE</scope>
    <source>
        <strain evidence="2">Kala</strain>
    </source>
</reference>
<sequence length="128" mass="13673">MTTDQRPWVPALPDLDPERDGNACVPGALAAGIAVVAHFFCVLVVGFSTMATDSCGPDDCALAVTGPLTVMYGAYYATYVLTPLVVVASLVLPWRRRWRRTRTRLAVLALLPQAVIAGSLFVLLALGE</sequence>
<evidence type="ECO:0000313" key="2">
    <source>
        <dbReference type="EMBL" id="UZX22693.1"/>
    </source>
</evidence>
<dbReference type="GeneID" id="95601561"/>
<evidence type="ECO:0008006" key="4">
    <source>
        <dbReference type="Google" id="ProtNLM"/>
    </source>
</evidence>
<dbReference type="EMBL" id="CP084204">
    <property type="protein sequence ID" value="UZX22693.1"/>
    <property type="molecule type" value="Genomic_DNA"/>
</dbReference>
<keyword evidence="1" id="KW-0812">Transmembrane</keyword>
<evidence type="ECO:0000313" key="3">
    <source>
        <dbReference type="Proteomes" id="UP001164506"/>
    </source>
</evidence>
<name>A0ABY6QY08_9ACTN</name>
<protein>
    <recommendedName>
        <fullName evidence="4">Integral membrane protein</fullName>
    </recommendedName>
</protein>
<feature type="transmembrane region" description="Helical" evidence="1">
    <location>
        <begin position="105"/>
        <end position="126"/>
    </location>
</feature>
<accession>A0ABY6QY08</accession>
<dbReference type="Proteomes" id="UP001164506">
    <property type="component" value="Chromosome"/>
</dbReference>
<evidence type="ECO:0000256" key="1">
    <source>
        <dbReference type="SAM" id="Phobius"/>
    </source>
</evidence>
<proteinExistence type="predicted"/>
<dbReference type="RefSeq" id="WP_267259075.1">
    <property type="nucleotide sequence ID" value="NZ_CP084204.1"/>
</dbReference>
<organism evidence="2 3">
    <name type="scientific">Streptomyces tanashiensis</name>
    <dbReference type="NCBI Taxonomy" id="67367"/>
    <lineage>
        <taxon>Bacteria</taxon>
        <taxon>Bacillati</taxon>
        <taxon>Actinomycetota</taxon>
        <taxon>Actinomycetes</taxon>
        <taxon>Kitasatosporales</taxon>
        <taxon>Streptomycetaceae</taxon>
        <taxon>Streptomyces</taxon>
    </lineage>
</organism>
<feature type="transmembrane region" description="Helical" evidence="1">
    <location>
        <begin position="70"/>
        <end position="93"/>
    </location>
</feature>
<gene>
    <name evidence="2" type="ORF">LDH80_18960</name>
</gene>